<sequence>MKKTIRNHIDTITTCRLAEGLILERRVTENGIDLRVMLQRPLEEYDGLQTAAEAAYIEQYLVEKYRGVADVATILRLAS</sequence>
<evidence type="ECO:0000313" key="2">
    <source>
        <dbReference type="Proteomes" id="UP001199319"/>
    </source>
</evidence>
<proteinExistence type="predicted"/>
<dbReference type="RefSeq" id="WP_302928518.1">
    <property type="nucleotide sequence ID" value="NZ_JAJEPW010000015.1"/>
</dbReference>
<evidence type="ECO:0000313" key="1">
    <source>
        <dbReference type="EMBL" id="MCC2129222.1"/>
    </source>
</evidence>
<comment type="caution">
    <text evidence="1">The sequence shown here is derived from an EMBL/GenBank/DDBJ whole genome shotgun (WGS) entry which is preliminary data.</text>
</comment>
<dbReference type="AlphaFoldDB" id="A0AAE3AE99"/>
<accession>A0AAE3AE99</accession>
<dbReference type="Proteomes" id="UP001199319">
    <property type="component" value="Unassembled WGS sequence"/>
</dbReference>
<name>A0AAE3AE99_9FIRM</name>
<organism evidence="1 2">
    <name type="scientific">Brotocaccenecus cirricatena</name>
    <dbReference type="NCBI Taxonomy" id="3064195"/>
    <lineage>
        <taxon>Bacteria</taxon>
        <taxon>Bacillati</taxon>
        <taxon>Bacillota</taxon>
        <taxon>Clostridia</taxon>
        <taxon>Eubacteriales</taxon>
        <taxon>Oscillospiraceae</taxon>
        <taxon>Brotocaccenecus</taxon>
    </lineage>
</organism>
<reference evidence="1" key="1">
    <citation type="submission" date="2021-10" db="EMBL/GenBank/DDBJ databases">
        <title>Anaerobic single-cell dispensing facilitates the cultivation of human gut bacteria.</title>
        <authorList>
            <person name="Afrizal A."/>
        </authorList>
    </citation>
    <scope>NUCLEOTIDE SEQUENCE</scope>
    <source>
        <strain evidence="1">CLA-AA-H272</strain>
    </source>
</reference>
<dbReference type="EMBL" id="JAJEPW010000015">
    <property type="protein sequence ID" value="MCC2129222.1"/>
    <property type="molecule type" value="Genomic_DNA"/>
</dbReference>
<protein>
    <submittedName>
        <fullName evidence="1">Uncharacterized protein</fullName>
    </submittedName>
</protein>
<keyword evidence="2" id="KW-1185">Reference proteome</keyword>
<gene>
    <name evidence="1" type="ORF">LKD37_06765</name>
</gene>